<evidence type="ECO:0000313" key="2">
    <source>
        <dbReference type="Proteomes" id="UP000046395"/>
    </source>
</evidence>
<dbReference type="Pfam" id="PF13649">
    <property type="entry name" value="Methyltransf_25"/>
    <property type="match status" value="1"/>
</dbReference>
<dbReference type="Gene3D" id="3.40.50.150">
    <property type="entry name" value="Vaccinia Virus protein VP39"/>
    <property type="match status" value="1"/>
</dbReference>
<protein>
    <submittedName>
        <fullName evidence="3">Methyltransf_25 domain-containing protein</fullName>
    </submittedName>
</protein>
<dbReference type="SUPFAM" id="SSF53335">
    <property type="entry name" value="S-adenosyl-L-methionine-dependent methyltransferases"/>
    <property type="match status" value="1"/>
</dbReference>
<dbReference type="Proteomes" id="UP000046395">
    <property type="component" value="Unassembled WGS sequence"/>
</dbReference>
<accession>A0A5S6QC96</accession>
<organism evidence="2 3">
    <name type="scientific">Trichuris muris</name>
    <name type="common">Mouse whipworm</name>
    <dbReference type="NCBI Taxonomy" id="70415"/>
    <lineage>
        <taxon>Eukaryota</taxon>
        <taxon>Metazoa</taxon>
        <taxon>Ecdysozoa</taxon>
        <taxon>Nematoda</taxon>
        <taxon>Enoplea</taxon>
        <taxon>Dorylaimia</taxon>
        <taxon>Trichinellida</taxon>
        <taxon>Trichuridae</taxon>
        <taxon>Trichuris</taxon>
    </lineage>
</organism>
<feature type="domain" description="Methyltransferase" evidence="1">
    <location>
        <begin position="76"/>
        <end position="167"/>
    </location>
</feature>
<name>A0A5S6QC96_TRIMR</name>
<dbReference type="AlphaFoldDB" id="A0A5S6QC96"/>
<proteinExistence type="predicted"/>
<evidence type="ECO:0000313" key="3">
    <source>
        <dbReference type="WBParaSite" id="TMUE_1000004828.1"/>
    </source>
</evidence>
<dbReference type="WBParaSite" id="TMUE_1000004828.1">
    <property type="protein sequence ID" value="TMUE_1000004828.1"/>
    <property type="gene ID" value="WBGene00292557"/>
</dbReference>
<reference evidence="3" key="1">
    <citation type="submission" date="2019-12" db="UniProtKB">
        <authorList>
            <consortium name="WormBaseParasite"/>
        </authorList>
    </citation>
    <scope>IDENTIFICATION</scope>
</reference>
<dbReference type="STRING" id="70415.A0A5S6QC96"/>
<dbReference type="InterPro" id="IPR041698">
    <property type="entry name" value="Methyltransf_25"/>
</dbReference>
<dbReference type="CDD" id="cd02440">
    <property type="entry name" value="AdoMet_MTases"/>
    <property type="match status" value="1"/>
</dbReference>
<keyword evidence="2" id="KW-1185">Reference proteome</keyword>
<evidence type="ECO:0000259" key="1">
    <source>
        <dbReference type="Pfam" id="PF13649"/>
    </source>
</evidence>
<dbReference type="InterPro" id="IPR029063">
    <property type="entry name" value="SAM-dependent_MTases_sf"/>
</dbReference>
<sequence length="223" mass="25789">MASQKKSDGRVLADKDHKCFNAFLERNFEYKNHVADYYTKVAPEYDQFMRKTDYNGPRIVAAIVNDLIAEKSSWLVDICGGTGISGQEVSKYGFTNIDYIDGSDGMAKQAKLKGIYRNYYCEMLRPGKQSSLETEKYDCVFSVGSYVPGHLQPEMAHEYIRILKKGGLCVIGMREQWLHEAEDYKDKLEPHMYAIKSWKLLSRTVMDNWYNEYSGLVYVFQKL</sequence>